<dbReference type="RefSeq" id="WP_130555923.1">
    <property type="nucleotide sequence ID" value="NZ_AP028947.1"/>
</dbReference>
<dbReference type="AlphaFoldDB" id="A0AA86J3Q5"/>
<gene>
    <name evidence="2" type="ORF">RGQ30_21200</name>
</gene>
<sequence length="449" mass="49394">MHSEMVDQQLALNKLTLQDNAPVERPVSGSEYYHASIGSSGLTLERDRQICFALEGTCAADIPAQVWRDAIATTTQANPALRMRWKGILGWSRWVNDGPPPSLRMLDHVDWSLNSSEHMDFLDAWPIDLRHGPVVEFIVARRPDNRLLVVMRTHHAIMDGMGGFHVLCELFRALRGEPLLGSNVTFSDAQLVEALNPPKSPSLRVPTCRLIEHAEPGYSVNNSVSNSVSNSGSNSGSNSVSNSVTKSVNQVDLLGDAWQRFSLGSGHSKALSKVACAFAALAHKSSTLPALIAVPVDLRRHMPAMRSVTNFSSMLVVKLLPGDGPEVFQTRLRELLEAKVELSVAKGFNLIRWFPMWLVDVLLGRTRKNFLSKRPMETVVISNLGAVPLQHFQGAGFEADDFTCVPIPGNAFAVLMQINGDFRVILGLPKAQLAQCQFDEIARFVNESL</sequence>
<protein>
    <recommendedName>
        <fullName evidence="4">Condensation domain-containing protein</fullName>
    </recommendedName>
</protein>
<dbReference type="SUPFAM" id="SSF52777">
    <property type="entry name" value="CoA-dependent acyltransferases"/>
    <property type="match status" value="1"/>
</dbReference>
<dbReference type="InterPro" id="IPR023213">
    <property type="entry name" value="CAT-like_dom_sf"/>
</dbReference>
<keyword evidence="3" id="KW-1185">Reference proteome</keyword>
<dbReference type="Proteomes" id="UP001329151">
    <property type="component" value="Chromosome"/>
</dbReference>
<organism evidence="2 3">
    <name type="scientific">Limnobacter thiooxidans</name>
    <dbReference type="NCBI Taxonomy" id="131080"/>
    <lineage>
        <taxon>Bacteria</taxon>
        <taxon>Pseudomonadati</taxon>
        <taxon>Pseudomonadota</taxon>
        <taxon>Betaproteobacteria</taxon>
        <taxon>Burkholderiales</taxon>
        <taxon>Burkholderiaceae</taxon>
        <taxon>Limnobacter</taxon>
    </lineage>
</organism>
<accession>A0AA86J3Q5</accession>
<proteinExistence type="predicted"/>
<reference evidence="2 3" key="1">
    <citation type="submission" date="2023-10" db="EMBL/GenBank/DDBJ databases">
        <title>Complete Genome Sequence of Limnobacter thiooxidans CS-K2T, Isolated from freshwater lake sediments in Bavaria, Germany.</title>
        <authorList>
            <person name="Naruki M."/>
            <person name="Watanabe A."/>
            <person name="Warashina T."/>
            <person name="Morita T."/>
            <person name="Arakawa K."/>
        </authorList>
    </citation>
    <scope>NUCLEOTIDE SEQUENCE [LARGE SCALE GENOMIC DNA]</scope>
    <source>
        <strain evidence="2 3">CS-K2</strain>
    </source>
</reference>
<evidence type="ECO:0000256" key="1">
    <source>
        <dbReference type="SAM" id="MobiDB-lite"/>
    </source>
</evidence>
<dbReference type="KEGG" id="lto:RGQ30_21200"/>
<dbReference type="EMBL" id="AP028947">
    <property type="protein sequence ID" value="BET26619.1"/>
    <property type="molecule type" value="Genomic_DNA"/>
</dbReference>
<evidence type="ECO:0000313" key="2">
    <source>
        <dbReference type="EMBL" id="BET26619.1"/>
    </source>
</evidence>
<evidence type="ECO:0008006" key="4">
    <source>
        <dbReference type="Google" id="ProtNLM"/>
    </source>
</evidence>
<dbReference type="Gene3D" id="3.30.559.10">
    <property type="entry name" value="Chloramphenicol acetyltransferase-like domain"/>
    <property type="match status" value="1"/>
</dbReference>
<evidence type="ECO:0000313" key="3">
    <source>
        <dbReference type="Proteomes" id="UP001329151"/>
    </source>
</evidence>
<feature type="region of interest" description="Disordered" evidence="1">
    <location>
        <begin position="222"/>
        <end position="243"/>
    </location>
</feature>
<name>A0AA86J3Q5_9BURK</name>